<dbReference type="EMBL" id="BAABAB010000005">
    <property type="protein sequence ID" value="GAA3606943.1"/>
    <property type="molecule type" value="Genomic_DNA"/>
</dbReference>
<organism evidence="1 2">
    <name type="scientific">Microlunatus ginsengisoli</name>
    <dbReference type="NCBI Taxonomy" id="363863"/>
    <lineage>
        <taxon>Bacteria</taxon>
        <taxon>Bacillati</taxon>
        <taxon>Actinomycetota</taxon>
        <taxon>Actinomycetes</taxon>
        <taxon>Propionibacteriales</taxon>
        <taxon>Propionibacteriaceae</taxon>
        <taxon>Microlunatus</taxon>
    </lineage>
</organism>
<dbReference type="SUPFAM" id="SSF52540">
    <property type="entry name" value="P-loop containing nucleoside triphosphate hydrolases"/>
    <property type="match status" value="1"/>
</dbReference>
<evidence type="ECO:0000313" key="1">
    <source>
        <dbReference type="EMBL" id="GAA3606943.1"/>
    </source>
</evidence>
<dbReference type="InterPro" id="IPR027417">
    <property type="entry name" value="P-loop_NTPase"/>
</dbReference>
<evidence type="ECO:0008006" key="3">
    <source>
        <dbReference type="Google" id="ProtNLM"/>
    </source>
</evidence>
<comment type="caution">
    <text evidence="1">The sequence shown here is derived from an EMBL/GenBank/DDBJ whole genome shotgun (WGS) entry which is preliminary data.</text>
</comment>
<gene>
    <name evidence="1" type="ORF">GCM10022236_05950</name>
</gene>
<proteinExistence type="predicted"/>
<evidence type="ECO:0000313" key="2">
    <source>
        <dbReference type="Proteomes" id="UP001501490"/>
    </source>
</evidence>
<reference evidence="2" key="1">
    <citation type="journal article" date="2019" name="Int. J. Syst. Evol. Microbiol.">
        <title>The Global Catalogue of Microorganisms (GCM) 10K type strain sequencing project: providing services to taxonomists for standard genome sequencing and annotation.</title>
        <authorList>
            <consortium name="The Broad Institute Genomics Platform"/>
            <consortium name="The Broad Institute Genome Sequencing Center for Infectious Disease"/>
            <person name="Wu L."/>
            <person name="Ma J."/>
        </authorList>
    </citation>
    <scope>NUCLEOTIDE SEQUENCE [LARGE SCALE GENOMIC DNA]</scope>
    <source>
        <strain evidence="2">JCM 16929</strain>
    </source>
</reference>
<protein>
    <recommendedName>
        <fullName evidence="3">AAA family ATPase</fullName>
    </recommendedName>
</protein>
<name>A0ABP6ZEZ2_9ACTN</name>
<dbReference type="RefSeq" id="WP_344801594.1">
    <property type="nucleotide sequence ID" value="NZ_BAABAB010000005.1"/>
</dbReference>
<sequence>MGTPTLIVVSGPPGAGKTTLAHGLGARIGAPAICRDELKEGMVHAAGATPGAAEHDRLNLRTLAVFFDLLDTLVRAEISTIAEAAYQDRLWRPGLNPLLELARVVVIRCRLDPALARLRHEARAGADPRRAAHQDAAYLSTGTAPDRATFDWPRLDVPTLDLSTDGDPSASVEAAADFVRTTS</sequence>
<keyword evidence="2" id="KW-1185">Reference proteome</keyword>
<accession>A0ABP6ZEZ2</accession>
<dbReference type="Gene3D" id="3.40.50.300">
    <property type="entry name" value="P-loop containing nucleotide triphosphate hydrolases"/>
    <property type="match status" value="1"/>
</dbReference>
<dbReference type="Proteomes" id="UP001501490">
    <property type="component" value="Unassembled WGS sequence"/>
</dbReference>
<dbReference type="Pfam" id="PF13671">
    <property type="entry name" value="AAA_33"/>
    <property type="match status" value="1"/>
</dbReference>